<evidence type="ECO:0000313" key="1">
    <source>
        <dbReference type="EMBL" id="CAF3994298.1"/>
    </source>
</evidence>
<dbReference type="EMBL" id="CAJOBB010002734">
    <property type="protein sequence ID" value="CAF3994298.1"/>
    <property type="molecule type" value="Genomic_DNA"/>
</dbReference>
<protein>
    <submittedName>
        <fullName evidence="1">Uncharacterized protein</fullName>
    </submittedName>
</protein>
<comment type="caution">
    <text evidence="1">The sequence shown here is derived from an EMBL/GenBank/DDBJ whole genome shotgun (WGS) entry which is preliminary data.</text>
</comment>
<proteinExistence type="predicted"/>
<accession>A0A819NG39</accession>
<dbReference type="Proteomes" id="UP000663868">
    <property type="component" value="Unassembled WGS sequence"/>
</dbReference>
<gene>
    <name evidence="1" type="ORF">KXQ929_LOCUS28093</name>
</gene>
<feature type="non-terminal residue" evidence="1">
    <location>
        <position position="33"/>
    </location>
</feature>
<evidence type="ECO:0000313" key="2">
    <source>
        <dbReference type="Proteomes" id="UP000663868"/>
    </source>
</evidence>
<dbReference type="AlphaFoldDB" id="A0A819NG39"/>
<name>A0A819NG39_9BILA</name>
<organism evidence="1 2">
    <name type="scientific">Adineta steineri</name>
    <dbReference type="NCBI Taxonomy" id="433720"/>
    <lineage>
        <taxon>Eukaryota</taxon>
        <taxon>Metazoa</taxon>
        <taxon>Spiralia</taxon>
        <taxon>Gnathifera</taxon>
        <taxon>Rotifera</taxon>
        <taxon>Eurotatoria</taxon>
        <taxon>Bdelloidea</taxon>
        <taxon>Adinetida</taxon>
        <taxon>Adinetidae</taxon>
        <taxon>Adineta</taxon>
    </lineage>
</organism>
<sequence>MVFCSLIALGTYIFDAYYFMIHAIHETDPGRFE</sequence>
<reference evidence="1" key="1">
    <citation type="submission" date="2021-02" db="EMBL/GenBank/DDBJ databases">
        <authorList>
            <person name="Nowell W R."/>
        </authorList>
    </citation>
    <scope>NUCLEOTIDE SEQUENCE</scope>
</reference>